<dbReference type="InterPro" id="IPR036388">
    <property type="entry name" value="WH-like_DNA-bd_sf"/>
</dbReference>
<feature type="binding site" evidence="9">
    <location>
        <position position="237"/>
    </location>
    <ligand>
        <name>a divalent metal cation</name>
        <dbReference type="ChEBI" id="CHEBI:60240"/>
        <label>1</label>
    </ligand>
</feature>
<dbReference type="GO" id="GO:0046872">
    <property type="term" value="F:metal ion binding"/>
    <property type="evidence" value="ECO:0007669"/>
    <property type="project" value="UniProtKB-UniRule"/>
</dbReference>
<dbReference type="AlphaFoldDB" id="A0A0B1PHZ3"/>
<dbReference type="GO" id="GO:0004239">
    <property type="term" value="F:initiator methionyl aminopeptidase activity"/>
    <property type="evidence" value="ECO:0007669"/>
    <property type="project" value="UniProtKB-UniRule"/>
</dbReference>
<dbReference type="NCBIfam" id="TIGR00501">
    <property type="entry name" value="met_pdase_II"/>
    <property type="match status" value="1"/>
</dbReference>
<feature type="binding site" evidence="9">
    <location>
        <position position="248"/>
    </location>
    <ligand>
        <name>a divalent metal cation</name>
        <dbReference type="ChEBI" id="CHEBI:60240"/>
        <label>1</label>
    </ligand>
</feature>
<evidence type="ECO:0000256" key="10">
    <source>
        <dbReference type="RuleBase" id="RU003653"/>
    </source>
</evidence>
<keyword evidence="6 9" id="KW-0645">Protease</keyword>
<dbReference type="Gene3D" id="3.90.230.10">
    <property type="entry name" value="Creatinase/methionine aminopeptidase superfamily"/>
    <property type="match status" value="1"/>
</dbReference>
<dbReference type="CDD" id="cd01088">
    <property type="entry name" value="MetAP2"/>
    <property type="match status" value="1"/>
</dbReference>
<dbReference type="InterPro" id="IPR000994">
    <property type="entry name" value="Pept_M24"/>
</dbReference>
<dbReference type="STRING" id="52586.A0A0B1PHZ3"/>
<comment type="subcellular location">
    <subcellularLocation>
        <location evidence="9">Cytoplasm</location>
    </subcellularLocation>
</comment>
<comment type="caution">
    <text evidence="13">The sequence shown here is derived from an EMBL/GenBank/DDBJ whole genome shotgun (WGS) entry which is preliminary data.</text>
</comment>
<comment type="function">
    <text evidence="9 10">Cotranslationally removes the N-terminal methionine from nascent proteins. The N-terminal methionine is often cleaved when the second residue in the primary sequence is small and uncharged (Met-Ala-, Cys, Gly, Pro, Ser, Thr, or Val).</text>
</comment>
<dbReference type="SMR" id="A0A0B1PHZ3"/>
<dbReference type="PRINTS" id="PR00599">
    <property type="entry name" value="MAPEPTIDASE"/>
</dbReference>
<feature type="binding site" evidence="9">
    <location>
        <position position="446"/>
    </location>
    <ligand>
        <name>a divalent metal cation</name>
        <dbReference type="ChEBI" id="CHEBI:60240"/>
        <label>1</label>
    </ligand>
</feature>
<evidence type="ECO:0000259" key="12">
    <source>
        <dbReference type="Pfam" id="PF00557"/>
    </source>
</evidence>
<evidence type="ECO:0000256" key="5">
    <source>
        <dbReference type="ARBA" id="ARBA00022490"/>
    </source>
</evidence>
<dbReference type="PANTHER" id="PTHR45777:SF2">
    <property type="entry name" value="METHIONINE AMINOPEPTIDASE 2"/>
    <property type="match status" value="1"/>
</dbReference>
<protein>
    <recommendedName>
        <fullName evidence="9">Methionine aminopeptidase 2</fullName>
        <shortName evidence="9">MAP 2</shortName>
        <shortName evidence="9">MetAP 2</shortName>
        <ecNumber evidence="9">3.4.11.18</ecNumber>
    </recommendedName>
    <alternativeName>
        <fullName evidence="9">Peptidase M</fullName>
    </alternativeName>
</protein>
<comment type="similarity">
    <text evidence="9">Belongs to the peptidase M24A family. Methionine aminopeptidase eukaryotic type 2 subfamily.</text>
</comment>
<accession>A0A0B1PHZ3</accession>
<dbReference type="HOGENOM" id="CLU_015857_7_1_1"/>
<keyword evidence="8 9" id="KW-0378">Hydrolase</keyword>
<evidence type="ECO:0000256" key="9">
    <source>
        <dbReference type="HAMAP-Rule" id="MF_03175"/>
    </source>
</evidence>
<dbReference type="InterPro" id="IPR002468">
    <property type="entry name" value="Pept_M24A_MAP2"/>
</dbReference>
<organism evidence="13 14">
    <name type="scientific">Uncinula necator</name>
    <name type="common">Grape powdery mildew</name>
    <dbReference type="NCBI Taxonomy" id="52586"/>
    <lineage>
        <taxon>Eukaryota</taxon>
        <taxon>Fungi</taxon>
        <taxon>Dikarya</taxon>
        <taxon>Ascomycota</taxon>
        <taxon>Pezizomycotina</taxon>
        <taxon>Leotiomycetes</taxon>
        <taxon>Erysiphales</taxon>
        <taxon>Erysiphaceae</taxon>
        <taxon>Erysiphe</taxon>
    </lineage>
</organism>
<dbReference type="EMBL" id="JNVN01000031">
    <property type="protein sequence ID" value="KHJ36411.1"/>
    <property type="molecule type" value="Genomic_DNA"/>
</dbReference>
<evidence type="ECO:0000256" key="6">
    <source>
        <dbReference type="ARBA" id="ARBA00022670"/>
    </source>
</evidence>
<dbReference type="HAMAP" id="MF_03175">
    <property type="entry name" value="MetAP_2_euk"/>
    <property type="match status" value="1"/>
</dbReference>
<feature type="binding site" evidence="9">
    <location>
        <position position="317"/>
    </location>
    <ligand>
        <name>a divalent metal cation</name>
        <dbReference type="ChEBI" id="CHEBI:60240"/>
        <label>2</label>
        <note>catalytic</note>
    </ligand>
</feature>
<comment type="cofactor">
    <cofactor evidence="3">
        <name>Fe(2+)</name>
        <dbReference type="ChEBI" id="CHEBI:29033"/>
    </cofactor>
</comment>
<evidence type="ECO:0000256" key="4">
    <source>
        <dbReference type="ARBA" id="ARBA00022438"/>
    </source>
</evidence>
<feature type="domain" description="Peptidase M24" evidence="12">
    <location>
        <begin position="149"/>
        <end position="352"/>
    </location>
</feature>
<reference evidence="13 14" key="1">
    <citation type="journal article" date="2014" name="BMC Genomics">
        <title>Adaptive genomic structural variation in the grape powdery mildew pathogen, Erysiphe necator.</title>
        <authorList>
            <person name="Jones L."/>
            <person name="Riaz S."/>
            <person name="Morales-Cruz A."/>
            <person name="Amrine K.C."/>
            <person name="McGuire B."/>
            <person name="Gubler W.D."/>
            <person name="Walker M.A."/>
            <person name="Cantu D."/>
        </authorList>
    </citation>
    <scope>NUCLEOTIDE SEQUENCE [LARGE SCALE GENOMIC DNA]</scope>
    <source>
        <strain evidence="14">c</strain>
    </source>
</reference>
<dbReference type="Gene3D" id="1.10.10.10">
    <property type="entry name" value="Winged helix-like DNA-binding domain superfamily/Winged helix DNA-binding domain"/>
    <property type="match status" value="1"/>
</dbReference>
<evidence type="ECO:0000256" key="1">
    <source>
        <dbReference type="ARBA" id="ARBA00000294"/>
    </source>
</evidence>
<keyword evidence="7 9" id="KW-0479">Metal-binding</keyword>
<evidence type="ECO:0000256" key="7">
    <source>
        <dbReference type="ARBA" id="ARBA00022723"/>
    </source>
</evidence>
<comment type="cofactor">
    <cofactor evidence="9">
        <name>Co(2+)</name>
        <dbReference type="ChEBI" id="CHEBI:48828"/>
    </cofactor>
    <cofactor evidence="9">
        <name>Zn(2+)</name>
        <dbReference type="ChEBI" id="CHEBI:29105"/>
    </cofactor>
    <cofactor evidence="9">
        <name>Mn(2+)</name>
        <dbReference type="ChEBI" id="CHEBI:29035"/>
    </cofactor>
    <cofactor evidence="9">
        <name>Fe(2+)</name>
        <dbReference type="ChEBI" id="CHEBI:29033"/>
    </cofactor>
    <text evidence="9">Binds 2 divalent metal cations per subunit. Has a high-affinity and a low affinity metal-binding site. The true nature of the physiological cofactor is under debate. The enzyme is active with cobalt, zinc, manganese or divalent iron ions. Most likely, methionine aminopeptidases function as mononuclear Fe(2+)-metalloproteases under physiological conditions, and the catalytically relevant metal-binding site has been assigned to the histidine-containing high-affinity site.</text>
</comment>
<dbReference type="InterPro" id="IPR001714">
    <property type="entry name" value="Pept_M24_MAP"/>
</dbReference>
<evidence type="ECO:0000256" key="11">
    <source>
        <dbReference type="SAM" id="MobiDB-lite"/>
    </source>
</evidence>
<dbReference type="SUPFAM" id="SSF46785">
    <property type="entry name" value="Winged helix' DNA-binding domain"/>
    <property type="match status" value="1"/>
</dbReference>
<gene>
    <name evidence="13" type="ORF">EV44_g1982</name>
</gene>
<dbReference type="Proteomes" id="UP000030854">
    <property type="component" value="Unassembled WGS sequence"/>
</dbReference>
<feature type="binding site" evidence="9">
    <location>
        <position position="446"/>
    </location>
    <ligand>
        <name>a divalent metal cation</name>
        <dbReference type="ChEBI" id="CHEBI:60240"/>
        <label>2</label>
        <note>catalytic</note>
    </ligand>
</feature>
<dbReference type="GO" id="GO:0006508">
    <property type="term" value="P:proteolysis"/>
    <property type="evidence" value="ECO:0007669"/>
    <property type="project" value="UniProtKB-KW"/>
</dbReference>
<feature type="binding site" evidence="9">
    <location>
        <position position="217"/>
    </location>
    <ligand>
        <name>substrate</name>
    </ligand>
</feature>
<dbReference type="GO" id="GO:0070006">
    <property type="term" value="F:metalloaminopeptidase activity"/>
    <property type="evidence" value="ECO:0007669"/>
    <property type="project" value="UniProtKB-UniRule"/>
</dbReference>
<feature type="binding site" evidence="9">
    <location>
        <position position="325"/>
    </location>
    <ligand>
        <name>substrate</name>
    </ligand>
</feature>
<keyword evidence="14" id="KW-1185">Reference proteome</keyword>
<evidence type="ECO:0000256" key="3">
    <source>
        <dbReference type="ARBA" id="ARBA00001954"/>
    </source>
</evidence>
<evidence type="ECO:0000256" key="2">
    <source>
        <dbReference type="ARBA" id="ARBA00001936"/>
    </source>
</evidence>
<dbReference type="EC" id="3.4.11.18" evidence="9"/>
<sequence length="465" mass="52267">MATVSKGLENLEIRDETFTTLAVIDEKDNPAKKFGENNSDLFKKNISIAETSKDLSIEGTNLTGHIPSGNESTDKPTKKRRKRKKNLKNDLVTDIKQLEPHVIPLSSLFKGSSYPVGEEVEYRDQNLYRTTSEEKRYLDNMNYEFLQDYRQGAEIHRRARKWAQENILPGRSLLEVAEGIEDTVRGLCGHLGLEEGDNFKGGIAFPTGLNLDHIAAHYSPNTGNSTLFSRENVVTVDFGVHINGLIVDSAFTMTFDPTYDELLEAVRQGTSTGIREAGIDARLGEIGEAIQETLESYECTIRGKTYQIKSIKNMNGHNIRRWQIHGGKCVPIVKNNDQTKMEEGEVYAIETYGSTGNGFVRDDYETSHYSKVVDGPKNVPLRIQSASKLLNVINKNFGTLPFCRRYLDRLGQEKYSLGLNTLVSNGIVEAYPPLVDKKGSYTAQFEHTILLRPNIKEVISRGEDY</sequence>
<name>A0A0B1PHZ3_UNCNE</name>
<dbReference type="SUPFAM" id="SSF55920">
    <property type="entry name" value="Creatinase/aminopeptidase"/>
    <property type="match status" value="1"/>
</dbReference>
<dbReference type="InterPro" id="IPR050247">
    <property type="entry name" value="Met_Aminopeptidase_Type2"/>
</dbReference>
<keyword evidence="5 9" id="KW-0963">Cytoplasm</keyword>
<feature type="region of interest" description="Disordered" evidence="11">
    <location>
        <begin position="58"/>
        <end position="86"/>
    </location>
</feature>
<feature type="binding site" evidence="9">
    <location>
        <position position="350"/>
    </location>
    <ligand>
        <name>a divalent metal cation</name>
        <dbReference type="ChEBI" id="CHEBI:60240"/>
        <label>2</label>
        <note>catalytic</note>
    </ligand>
</feature>
<dbReference type="InterPro" id="IPR036390">
    <property type="entry name" value="WH_DNA-bd_sf"/>
</dbReference>
<dbReference type="PANTHER" id="PTHR45777">
    <property type="entry name" value="METHIONINE AMINOPEPTIDASE 2"/>
    <property type="match status" value="1"/>
</dbReference>
<comment type="catalytic activity">
    <reaction evidence="1 9 10">
        <text>Release of N-terminal amino acids, preferentially methionine, from peptides and arylamides.</text>
        <dbReference type="EC" id="3.4.11.18"/>
    </reaction>
</comment>
<comment type="cofactor">
    <cofactor evidence="2">
        <name>Mn(2+)</name>
        <dbReference type="ChEBI" id="CHEBI:29035"/>
    </cofactor>
</comment>
<dbReference type="GO" id="GO:0005737">
    <property type="term" value="C:cytoplasm"/>
    <property type="evidence" value="ECO:0007669"/>
    <property type="project" value="UniProtKB-SubCell"/>
</dbReference>
<keyword evidence="4 9" id="KW-0031">Aminopeptidase</keyword>
<proteinExistence type="inferred from homology"/>
<feature type="binding site" evidence="9">
    <location>
        <position position="248"/>
    </location>
    <ligand>
        <name>a divalent metal cation</name>
        <dbReference type="ChEBI" id="CHEBI:60240"/>
        <label>2</label>
        <note>catalytic</note>
    </ligand>
</feature>
<feature type="compositionally biased region" description="Basic residues" evidence="11">
    <location>
        <begin position="77"/>
        <end position="86"/>
    </location>
</feature>
<evidence type="ECO:0000256" key="8">
    <source>
        <dbReference type="ARBA" id="ARBA00022801"/>
    </source>
</evidence>
<dbReference type="InterPro" id="IPR036005">
    <property type="entry name" value="Creatinase/aminopeptidase-like"/>
</dbReference>
<dbReference type="Pfam" id="PF00557">
    <property type="entry name" value="Peptidase_M24"/>
    <property type="match status" value="1"/>
</dbReference>
<dbReference type="OMA" id="LHVGQNE"/>
<evidence type="ECO:0000313" key="14">
    <source>
        <dbReference type="Proteomes" id="UP000030854"/>
    </source>
</evidence>
<evidence type="ECO:0000313" key="13">
    <source>
        <dbReference type="EMBL" id="KHJ36411.1"/>
    </source>
</evidence>